<keyword evidence="3 7" id="KW-0812">Transmembrane</keyword>
<feature type="transmembrane region" description="Helical" evidence="7">
    <location>
        <begin position="359"/>
        <end position="379"/>
    </location>
</feature>
<dbReference type="eggNOG" id="COG0577">
    <property type="taxonomic scope" value="Bacteria"/>
</dbReference>
<evidence type="ECO:0000313" key="10">
    <source>
        <dbReference type="EMBL" id="ADV81334.1"/>
    </source>
</evidence>
<keyword evidence="11" id="KW-1185">Reference proteome</keyword>
<feature type="transmembrane region" description="Helical" evidence="7">
    <location>
        <begin position="300"/>
        <end position="324"/>
    </location>
</feature>
<dbReference type="Proteomes" id="UP000006844">
    <property type="component" value="Chromosome"/>
</dbReference>
<protein>
    <submittedName>
        <fullName evidence="10">Uncharacterized protein</fullName>
    </submittedName>
</protein>
<dbReference type="GO" id="GO:0005886">
    <property type="term" value="C:plasma membrane"/>
    <property type="evidence" value="ECO:0007669"/>
    <property type="project" value="UniProtKB-SubCell"/>
</dbReference>
<evidence type="ECO:0000256" key="4">
    <source>
        <dbReference type="ARBA" id="ARBA00022989"/>
    </source>
</evidence>
<evidence type="ECO:0000259" key="8">
    <source>
        <dbReference type="Pfam" id="PF02687"/>
    </source>
</evidence>
<dbReference type="InterPro" id="IPR050250">
    <property type="entry name" value="Macrolide_Exporter_MacB"/>
</dbReference>
<evidence type="ECO:0000256" key="2">
    <source>
        <dbReference type="ARBA" id="ARBA00022475"/>
    </source>
</evidence>
<dbReference type="RefSeq" id="WP_013567067.1">
    <property type="nucleotide sequence ID" value="NC_014963.1"/>
</dbReference>
<keyword evidence="2" id="KW-1003">Cell membrane</keyword>
<sequence>MAIITKPVTRQASKPDSFERTLRSANTTMLFSETLRLAIDSFRASKVRFLLTMVGMIIGSASIILVVTIGLTGKQYALDLLSSIGPNMVEMQYVGGALSGPNNTSSPDFMTKDDEAAVDAQIAGIKASSPMLEYHQPVSIGNGVSKEAMMLGVSPQYKDVRNLAVIAGRFFDDQDDRSHSKVGVLVEPFARTLFGSINEAVGKKVTIQGIPITVIGVFKPRVDTFGQSEIGDETMLVPYPVLRYFTGTDQVKEIFFTMKDAGDVPRAANQILALIKSRHRPATVYKYMTMTPILKTMAQIANMLTVVLSLAAFITLIVSGTGIMNSMLANVQARIREIGIRKALGATAREIRLQFLTEAVSLSLSGGIVGTLLGLAIPISVNLLTPFKIPISYWAAVIALSTSVLVGVIFGTLPANRAAALDPVETLKYE</sequence>
<dbReference type="HOGENOM" id="CLU_000604_8_0_0"/>
<dbReference type="PANTHER" id="PTHR30572">
    <property type="entry name" value="MEMBRANE COMPONENT OF TRANSPORTER-RELATED"/>
    <property type="match status" value="1"/>
</dbReference>
<dbReference type="PANTHER" id="PTHR30572:SF4">
    <property type="entry name" value="ABC TRANSPORTER PERMEASE YTRF"/>
    <property type="match status" value="1"/>
</dbReference>
<dbReference type="KEGG" id="tsa:AciPR4_0499"/>
<dbReference type="STRING" id="401053.AciPR4_0499"/>
<feature type="transmembrane region" description="Helical" evidence="7">
    <location>
        <begin position="49"/>
        <end position="71"/>
    </location>
</feature>
<evidence type="ECO:0000256" key="1">
    <source>
        <dbReference type="ARBA" id="ARBA00004651"/>
    </source>
</evidence>
<organism evidence="10 11">
    <name type="scientific">Terriglobus saanensis (strain ATCC BAA-1853 / DSM 23119 / SP1PR4)</name>
    <dbReference type="NCBI Taxonomy" id="401053"/>
    <lineage>
        <taxon>Bacteria</taxon>
        <taxon>Pseudomonadati</taxon>
        <taxon>Acidobacteriota</taxon>
        <taxon>Terriglobia</taxon>
        <taxon>Terriglobales</taxon>
        <taxon>Acidobacteriaceae</taxon>
        <taxon>Terriglobus</taxon>
    </lineage>
</organism>
<comment type="similarity">
    <text evidence="6">Belongs to the ABC-4 integral membrane protein family.</text>
</comment>
<feature type="domain" description="MacB-like periplasmic core" evidence="9">
    <location>
        <begin position="50"/>
        <end position="273"/>
    </location>
</feature>
<evidence type="ECO:0000313" key="11">
    <source>
        <dbReference type="Proteomes" id="UP000006844"/>
    </source>
</evidence>
<evidence type="ECO:0000259" key="9">
    <source>
        <dbReference type="Pfam" id="PF12704"/>
    </source>
</evidence>
<evidence type="ECO:0000256" key="7">
    <source>
        <dbReference type="SAM" id="Phobius"/>
    </source>
</evidence>
<reference evidence="10 11" key="1">
    <citation type="journal article" date="2012" name="Stand. Genomic Sci.">
        <title>Complete genome sequence of Terriglobus saanensis type strain SP1PR4(T), an Acidobacteria from tundra soil.</title>
        <authorList>
            <person name="Rawat S.R."/>
            <person name="Mannisto M.K."/>
            <person name="Starovoytov V."/>
            <person name="Goodwin L."/>
            <person name="Nolan M."/>
            <person name="Hauser L."/>
            <person name="Land M."/>
            <person name="Davenport K.W."/>
            <person name="Woyke T."/>
            <person name="Haggblom M.M."/>
        </authorList>
    </citation>
    <scope>NUCLEOTIDE SEQUENCE</scope>
    <source>
        <strain evidence="11">ATCC BAA-1853 / DSM 23119 / SP1PR4</strain>
    </source>
</reference>
<gene>
    <name evidence="10" type="ordered locus">AciPR4_0499</name>
</gene>
<evidence type="ECO:0000256" key="6">
    <source>
        <dbReference type="ARBA" id="ARBA00038076"/>
    </source>
</evidence>
<evidence type="ECO:0000256" key="3">
    <source>
        <dbReference type="ARBA" id="ARBA00022692"/>
    </source>
</evidence>
<dbReference type="Pfam" id="PF02687">
    <property type="entry name" value="FtsX"/>
    <property type="match status" value="1"/>
</dbReference>
<proteinExistence type="inferred from homology"/>
<dbReference type="EMBL" id="CP002467">
    <property type="protein sequence ID" value="ADV81334.1"/>
    <property type="molecule type" value="Genomic_DNA"/>
</dbReference>
<feature type="transmembrane region" description="Helical" evidence="7">
    <location>
        <begin position="391"/>
        <end position="413"/>
    </location>
</feature>
<keyword evidence="4 7" id="KW-1133">Transmembrane helix</keyword>
<feature type="domain" description="ABC3 transporter permease C-terminal" evidence="8">
    <location>
        <begin position="310"/>
        <end position="422"/>
    </location>
</feature>
<dbReference type="GO" id="GO:0022857">
    <property type="term" value="F:transmembrane transporter activity"/>
    <property type="evidence" value="ECO:0007669"/>
    <property type="project" value="TreeGrafter"/>
</dbReference>
<dbReference type="AlphaFoldDB" id="E8V359"/>
<name>E8V359_TERSS</name>
<evidence type="ECO:0000256" key="5">
    <source>
        <dbReference type="ARBA" id="ARBA00023136"/>
    </source>
</evidence>
<comment type="subcellular location">
    <subcellularLocation>
        <location evidence="1">Cell membrane</location>
        <topology evidence="1">Multi-pass membrane protein</topology>
    </subcellularLocation>
</comment>
<accession>E8V359</accession>
<dbReference type="InterPro" id="IPR003838">
    <property type="entry name" value="ABC3_permease_C"/>
</dbReference>
<dbReference type="OrthoDB" id="9770036at2"/>
<dbReference type="Pfam" id="PF12704">
    <property type="entry name" value="MacB_PCD"/>
    <property type="match status" value="1"/>
</dbReference>
<keyword evidence="5 7" id="KW-0472">Membrane</keyword>
<dbReference type="InterPro" id="IPR025857">
    <property type="entry name" value="MacB_PCD"/>
</dbReference>